<dbReference type="PANTHER" id="PTHR13367">
    <property type="entry name" value="UBIQUITIN THIOESTERASE"/>
    <property type="match status" value="1"/>
</dbReference>
<evidence type="ECO:0000256" key="2">
    <source>
        <dbReference type="ARBA" id="ARBA00012759"/>
    </source>
</evidence>
<dbReference type="EC" id="3.4.19.12" evidence="2"/>
<keyword evidence="5" id="KW-0378">Hydrolase</keyword>
<evidence type="ECO:0000256" key="7">
    <source>
        <dbReference type="SAM" id="MobiDB-lite"/>
    </source>
</evidence>
<evidence type="ECO:0000256" key="3">
    <source>
        <dbReference type="ARBA" id="ARBA00022670"/>
    </source>
</evidence>
<comment type="caution">
    <text evidence="8">The sequence shown here is derived from an EMBL/GenBank/DDBJ whole genome shotgun (WGS) entry which is preliminary data.</text>
</comment>
<comment type="catalytic activity">
    <reaction evidence="1">
        <text>Thiol-dependent hydrolysis of ester, thioester, amide, peptide and isopeptide bonds formed by the C-terminal Gly of ubiquitin (a 76-residue protein attached to proteins as an intracellular targeting signal).</text>
        <dbReference type="EC" id="3.4.19.12"/>
    </reaction>
</comment>
<keyword evidence="4" id="KW-0833">Ubl conjugation pathway</keyword>
<evidence type="ECO:0000313" key="8">
    <source>
        <dbReference type="EMBL" id="KAF7513900.1"/>
    </source>
</evidence>
<organism evidence="8 9">
    <name type="scientific">Endocarpon pusillum</name>
    <dbReference type="NCBI Taxonomy" id="364733"/>
    <lineage>
        <taxon>Eukaryota</taxon>
        <taxon>Fungi</taxon>
        <taxon>Dikarya</taxon>
        <taxon>Ascomycota</taxon>
        <taxon>Pezizomycotina</taxon>
        <taxon>Eurotiomycetes</taxon>
        <taxon>Chaetothyriomycetidae</taxon>
        <taxon>Verrucariales</taxon>
        <taxon>Verrucariaceae</taxon>
        <taxon>Endocarpon</taxon>
    </lineage>
</organism>
<reference evidence="8" key="1">
    <citation type="submission" date="2020-02" db="EMBL/GenBank/DDBJ databases">
        <authorList>
            <person name="Palmer J.M."/>
        </authorList>
    </citation>
    <scope>NUCLEOTIDE SEQUENCE</scope>
    <source>
        <strain evidence="8">EPUS1.4</strain>
        <tissue evidence="8">Thallus</tissue>
    </source>
</reference>
<keyword evidence="6" id="KW-0788">Thiol protease</keyword>
<feature type="compositionally biased region" description="Acidic residues" evidence="7">
    <location>
        <begin position="645"/>
        <end position="659"/>
    </location>
</feature>
<evidence type="ECO:0000256" key="5">
    <source>
        <dbReference type="ARBA" id="ARBA00022801"/>
    </source>
</evidence>
<keyword evidence="3" id="KW-0645">Protease</keyword>
<feature type="compositionally biased region" description="Acidic residues" evidence="7">
    <location>
        <begin position="606"/>
        <end position="628"/>
    </location>
</feature>
<dbReference type="Proteomes" id="UP000606974">
    <property type="component" value="Unassembled WGS sequence"/>
</dbReference>
<evidence type="ECO:0000256" key="6">
    <source>
        <dbReference type="ARBA" id="ARBA00022807"/>
    </source>
</evidence>
<gene>
    <name evidence="8" type="ORF">GJ744_006514</name>
</gene>
<feature type="compositionally biased region" description="Basic and acidic residues" evidence="7">
    <location>
        <begin position="629"/>
        <end position="644"/>
    </location>
</feature>
<feature type="region of interest" description="Disordered" evidence="7">
    <location>
        <begin position="466"/>
        <end position="511"/>
    </location>
</feature>
<dbReference type="GO" id="GO:0006508">
    <property type="term" value="P:proteolysis"/>
    <property type="evidence" value="ECO:0007669"/>
    <property type="project" value="UniProtKB-KW"/>
</dbReference>
<dbReference type="AlphaFoldDB" id="A0A8H7AR13"/>
<dbReference type="InterPro" id="IPR051346">
    <property type="entry name" value="OTU_Deubiquitinase"/>
</dbReference>
<dbReference type="EMBL" id="JAACFV010000003">
    <property type="protein sequence ID" value="KAF7513900.1"/>
    <property type="molecule type" value="Genomic_DNA"/>
</dbReference>
<accession>A0A8H7AR13</accession>
<keyword evidence="9" id="KW-1185">Reference proteome</keyword>
<feature type="compositionally biased region" description="Basic and acidic residues" evidence="7">
    <location>
        <begin position="479"/>
        <end position="491"/>
    </location>
</feature>
<sequence length="676" mass="75025">MLIDAGAQVLEMDNISLAKAWLTIDHEAPAAVYFNTENKPVVIYKHGLQIPLSASPFAENLGECLVYLDEAHTRGTDLKMPANARGALTLGLGQTKDQTVQAAMRLRQLATSQSVVFFAPPEVHQSILDLRRKGLHDSIDSYDVICWLLQQTCSGIEQLQPLYFSHGSDFFRRQQAALENPDFLVDVAQRDAYLHEVRQTEQQTLTQLYGPRLKSKTAKNLKAPSPQVAAFMKELNVRRKGFQDTGNAVHGSALQEVEQEREVAFEVEAVREVEKPVHYSPLSFSGLHKDIVSFMKTGRLAAGDGGYEHVSVALRRTGLGLKHGINSEAAVSRLFVSKEFMRTVSIPLGRTNDNFLRQVNWILWSVVTNAALIIIPEEAELCLSLVCDFQEPLTHLLTYAAPVTRRMLHFNNLTFYAVPSLPTGWKPPTSLTIQLGIFAGRLYFEYDEYSDICNYLNCGEDNSTKVDEPMEDATPPITKLHEQDVDEARDSPEEEGRETATSSGQQARRSITAKPLTFLQEWLAMRRKGQDFTHTPMGYVCQGKPLAANHPFFNNRVDDAGDAGSGSITVNGAGSGQGKQSAGKGNIGAAADVDTHSDPSVSSDLDYPDEEDYFIQDEDGEQEDGMYEESDRSDRSESDEKSLEEGDEESPVEDDEDDSYGSNGPQQWPSPHRPMV</sequence>
<evidence type="ECO:0000313" key="9">
    <source>
        <dbReference type="Proteomes" id="UP000606974"/>
    </source>
</evidence>
<evidence type="ECO:0000256" key="1">
    <source>
        <dbReference type="ARBA" id="ARBA00000707"/>
    </source>
</evidence>
<name>A0A8H7AR13_9EURO</name>
<protein>
    <recommendedName>
        <fullName evidence="2">ubiquitinyl hydrolase 1</fullName>
        <ecNumber evidence="2">3.4.19.12</ecNumber>
    </recommendedName>
</protein>
<feature type="region of interest" description="Disordered" evidence="7">
    <location>
        <begin position="568"/>
        <end position="676"/>
    </location>
</feature>
<evidence type="ECO:0000256" key="4">
    <source>
        <dbReference type="ARBA" id="ARBA00022786"/>
    </source>
</evidence>
<feature type="compositionally biased region" description="Polar residues" evidence="7">
    <location>
        <begin position="660"/>
        <end position="669"/>
    </location>
</feature>
<proteinExistence type="predicted"/>
<dbReference type="PANTHER" id="PTHR13367:SF32">
    <property type="entry name" value="DUF6606 DOMAIN-CONTAINING PROTEIN"/>
    <property type="match status" value="1"/>
</dbReference>
<feature type="compositionally biased region" description="Polar residues" evidence="7">
    <location>
        <begin position="499"/>
        <end position="509"/>
    </location>
</feature>
<dbReference type="OrthoDB" id="3182339at2759"/>
<dbReference type="GO" id="GO:0004843">
    <property type="term" value="F:cysteine-type deubiquitinase activity"/>
    <property type="evidence" value="ECO:0007669"/>
    <property type="project" value="UniProtKB-EC"/>
</dbReference>